<accession>A0A1I7XJ13</accession>
<feature type="compositionally biased region" description="Basic and acidic residues" evidence="1">
    <location>
        <begin position="55"/>
        <end position="65"/>
    </location>
</feature>
<proteinExistence type="predicted"/>
<organism evidence="2 3">
    <name type="scientific">Heterorhabditis bacteriophora</name>
    <name type="common">Entomopathogenic nematode worm</name>
    <dbReference type="NCBI Taxonomy" id="37862"/>
    <lineage>
        <taxon>Eukaryota</taxon>
        <taxon>Metazoa</taxon>
        <taxon>Ecdysozoa</taxon>
        <taxon>Nematoda</taxon>
        <taxon>Chromadorea</taxon>
        <taxon>Rhabditida</taxon>
        <taxon>Rhabditina</taxon>
        <taxon>Rhabditomorpha</taxon>
        <taxon>Strongyloidea</taxon>
        <taxon>Heterorhabditidae</taxon>
        <taxon>Heterorhabditis</taxon>
    </lineage>
</organism>
<evidence type="ECO:0000256" key="1">
    <source>
        <dbReference type="SAM" id="MobiDB-lite"/>
    </source>
</evidence>
<keyword evidence="2" id="KW-1185">Reference proteome</keyword>
<evidence type="ECO:0000313" key="3">
    <source>
        <dbReference type="WBParaSite" id="Hba_17301"/>
    </source>
</evidence>
<dbReference type="WBParaSite" id="Hba_17301">
    <property type="protein sequence ID" value="Hba_17301"/>
    <property type="gene ID" value="Hba_17301"/>
</dbReference>
<evidence type="ECO:0000313" key="2">
    <source>
        <dbReference type="Proteomes" id="UP000095283"/>
    </source>
</evidence>
<sequence length="65" mass="7394">MRFLDGLRRTIDLSERKIIRTRSITGQDIARHDFANDTGQSVPGGHRQVKGQPQGREHRLPMATN</sequence>
<protein>
    <submittedName>
        <fullName evidence="3">Transcriptional regulator</fullName>
    </submittedName>
</protein>
<name>A0A1I7XJ13_HETBA</name>
<dbReference type="Proteomes" id="UP000095283">
    <property type="component" value="Unplaced"/>
</dbReference>
<reference evidence="3" key="1">
    <citation type="submission" date="2016-11" db="UniProtKB">
        <authorList>
            <consortium name="WormBaseParasite"/>
        </authorList>
    </citation>
    <scope>IDENTIFICATION</scope>
</reference>
<feature type="region of interest" description="Disordered" evidence="1">
    <location>
        <begin position="29"/>
        <end position="65"/>
    </location>
</feature>
<dbReference type="AlphaFoldDB" id="A0A1I7XJ13"/>